<evidence type="ECO:0000313" key="2">
    <source>
        <dbReference type="Proteomes" id="UP000003802"/>
    </source>
</evidence>
<keyword evidence="2" id="KW-1185">Reference proteome</keyword>
<dbReference type="Proteomes" id="UP000003802">
    <property type="component" value="Segment"/>
</dbReference>
<accession>J7KCA9</accession>
<sequence length="172" mass="20260">MDKLVISNKLRTTVGVTGERHLEGNECGVRFSYKRLWAMKEADMLPDTLPAIQTVYDEESEIMRSVVWYQQLLNRDRVGETCMNIVGHFLDLTPSIQIALIKPRYWRPALIREAYLLERCGVDPEKVWRKMDDHTYREEITHSLNLLLALRRQGIHHEGFESALNTWLRKHK</sequence>
<dbReference type="GeneID" id="14297277"/>
<protein>
    <submittedName>
        <fullName evidence="1">Uncharacterized protein</fullName>
    </submittedName>
</protein>
<reference evidence="1 2" key="1">
    <citation type="journal article" date="2012" name="J. Virol.">
        <title>Complete Genomic Sequence of Erwinia amylovora Phage PhiEaH2.</title>
        <authorList>
            <person name="Domotor D."/>
            <person name="Becsagh P."/>
            <person name="Rakhely G."/>
            <person name="Schneider G."/>
            <person name="Kovacs T."/>
        </authorList>
    </citation>
    <scope>NUCLEOTIDE SEQUENCE [LARGE SCALE GENOMIC DNA]</scope>
</reference>
<evidence type="ECO:0000313" key="1">
    <source>
        <dbReference type="EMBL" id="AFQ96661.1"/>
    </source>
</evidence>
<name>J7KCA9_9CAUD</name>
<organism evidence="1 2">
    <name type="scientific">Erwinia phage phiEaH2</name>
    <dbReference type="NCBI Taxonomy" id="1029988"/>
    <lineage>
        <taxon>Viruses</taxon>
        <taxon>Duplodnaviria</taxon>
        <taxon>Heunggongvirae</taxon>
        <taxon>Uroviricota</taxon>
        <taxon>Caudoviricetes</taxon>
        <taxon>Chimalliviridae</taxon>
        <taxon>Erskinevirus</taxon>
        <taxon>Erskinevirus EaH2</taxon>
    </lineage>
</organism>
<dbReference type="KEGG" id="vg:14297277"/>
<dbReference type="EMBL" id="JX316028">
    <property type="protein sequence ID" value="AFQ96661.1"/>
    <property type="molecule type" value="Genomic_DNA"/>
</dbReference>
<dbReference type="RefSeq" id="YP_007237766.1">
    <property type="nucleotide sequence ID" value="NC_019929.1"/>
</dbReference>
<proteinExistence type="predicted"/>